<evidence type="ECO:0000313" key="2">
    <source>
        <dbReference type="Proteomes" id="UP000460435"/>
    </source>
</evidence>
<comment type="caution">
    <text evidence="1">The sequence shown here is derived from an EMBL/GenBank/DDBJ whole genome shotgun (WGS) entry which is preliminary data.</text>
</comment>
<accession>A0A7K3LXB9</accession>
<dbReference type="SUPFAM" id="SSF53756">
    <property type="entry name" value="UDP-Glycosyltransferase/glycogen phosphorylase"/>
    <property type="match status" value="1"/>
</dbReference>
<dbReference type="PANTHER" id="PTHR12526">
    <property type="entry name" value="GLYCOSYLTRANSFERASE"/>
    <property type="match status" value="1"/>
</dbReference>
<dbReference type="CDD" id="cd03801">
    <property type="entry name" value="GT4_PimA-like"/>
    <property type="match status" value="1"/>
</dbReference>
<dbReference type="Proteomes" id="UP000460435">
    <property type="component" value="Unassembled WGS sequence"/>
</dbReference>
<evidence type="ECO:0000313" key="1">
    <source>
        <dbReference type="EMBL" id="NDL55674.1"/>
    </source>
</evidence>
<dbReference type="AlphaFoldDB" id="A0A7K3LXB9"/>
<keyword evidence="2" id="KW-1185">Reference proteome</keyword>
<keyword evidence="1" id="KW-0808">Transferase</keyword>
<sequence length="415" mass="44528">MRTGATLAACRCRQARNHGYTGHVPCKCPKQPTPLGWCTLISFIWSPGNPLPAGTGGSENYTVGQVRELNRRGVPAQVVTVGLGTADGRDDFIDIPFRSLSRLAEVGELDGTVVFVNEPHIVSTKFQAFLILHNPPPIREREKAFAADGTRDRILIATSRYAAGLWSRFLDVDVSTIKVVYPFAEPCFATQLRPVNDSGLTRVLFAGRLSPEKGIYTLLSTLHIDVIDHDSDLVFTATTAGADKPQGKIIERLLDAHPGISVVTTRKTPAAMAELMADHDIVVMPSNSQYWHETFGIVSIEAQHAGCRVIASDDGGLPETDCGGMTLVEPDDAEALAWGIHAAAVAGPLPMSVRPSAGTRFTVEQSVNTLLDVFTRPLPIPPATIIRQLEELVAAPSVDRPIPVGPSNPVTPAAA</sequence>
<reference evidence="1 2" key="1">
    <citation type="submission" date="2019-11" db="EMBL/GenBank/DDBJ databases">
        <authorList>
            <person name="Li X.-J."/>
            <person name="Feng X.-M."/>
        </authorList>
    </citation>
    <scope>NUCLEOTIDE SEQUENCE [LARGE SCALE GENOMIC DNA]</scope>
    <source>
        <strain evidence="1 2">XMNu-373</strain>
    </source>
</reference>
<dbReference type="GO" id="GO:0016740">
    <property type="term" value="F:transferase activity"/>
    <property type="evidence" value="ECO:0007669"/>
    <property type="project" value="UniProtKB-KW"/>
</dbReference>
<dbReference type="Gene3D" id="3.40.50.2000">
    <property type="entry name" value="Glycogen Phosphorylase B"/>
    <property type="match status" value="1"/>
</dbReference>
<dbReference type="Pfam" id="PF13692">
    <property type="entry name" value="Glyco_trans_1_4"/>
    <property type="match status" value="1"/>
</dbReference>
<dbReference type="EMBL" id="WLZY01000001">
    <property type="protein sequence ID" value="NDL55674.1"/>
    <property type="molecule type" value="Genomic_DNA"/>
</dbReference>
<proteinExistence type="predicted"/>
<name>A0A7K3LXB9_9ACTN</name>
<gene>
    <name evidence="1" type="ORF">F7O44_01170</name>
</gene>
<organism evidence="1 2">
    <name type="scientific">Phytoactinopolyspora mesophila</name>
    <dbReference type="NCBI Taxonomy" id="2650750"/>
    <lineage>
        <taxon>Bacteria</taxon>
        <taxon>Bacillati</taxon>
        <taxon>Actinomycetota</taxon>
        <taxon>Actinomycetes</taxon>
        <taxon>Jiangellales</taxon>
        <taxon>Jiangellaceae</taxon>
        <taxon>Phytoactinopolyspora</taxon>
    </lineage>
</organism>
<protein>
    <submittedName>
        <fullName evidence="1">Glycosyltransferase</fullName>
    </submittedName>
</protein>